<dbReference type="PANTHER" id="PTHR22602:SF0">
    <property type="entry name" value="TRANSFERASE CAF17, MITOCHONDRIAL-RELATED"/>
    <property type="match status" value="1"/>
</dbReference>
<protein>
    <submittedName>
        <fullName evidence="5">Transferase CAF17 homolog, mitochondrial</fullName>
    </submittedName>
</protein>
<dbReference type="GO" id="GO:0005759">
    <property type="term" value="C:mitochondrial matrix"/>
    <property type="evidence" value="ECO:0007669"/>
    <property type="project" value="TreeGrafter"/>
</dbReference>
<reference evidence="5 6" key="1">
    <citation type="journal article" date="2019" name="Commun. Biol.">
        <title>The bagworm genome reveals a unique fibroin gene that provides high tensile strength.</title>
        <authorList>
            <person name="Kono N."/>
            <person name="Nakamura H."/>
            <person name="Ohtoshi R."/>
            <person name="Tomita M."/>
            <person name="Numata K."/>
            <person name="Arakawa K."/>
        </authorList>
    </citation>
    <scope>NUCLEOTIDE SEQUENCE [LARGE SCALE GENOMIC DNA]</scope>
</reference>
<comment type="caution">
    <text evidence="5">The sequence shown here is derived from an EMBL/GenBank/DDBJ whole genome shotgun (WGS) entry which is preliminary data.</text>
</comment>
<dbReference type="STRING" id="151549.A0A4C1XNC0"/>
<dbReference type="Proteomes" id="UP000299102">
    <property type="component" value="Unassembled WGS sequence"/>
</dbReference>
<dbReference type="GO" id="GO:0016740">
    <property type="term" value="F:transferase activity"/>
    <property type="evidence" value="ECO:0007669"/>
    <property type="project" value="UniProtKB-KW"/>
</dbReference>
<evidence type="ECO:0000256" key="1">
    <source>
        <dbReference type="ARBA" id="ARBA00004173"/>
    </source>
</evidence>
<evidence type="ECO:0000256" key="2">
    <source>
        <dbReference type="ARBA" id="ARBA00022946"/>
    </source>
</evidence>
<dbReference type="EMBL" id="BGZK01000877">
    <property type="protein sequence ID" value="GBP63699.1"/>
    <property type="molecule type" value="Genomic_DNA"/>
</dbReference>
<dbReference type="InterPro" id="IPR027266">
    <property type="entry name" value="TrmE/GcvT-like"/>
</dbReference>
<dbReference type="InterPro" id="IPR057460">
    <property type="entry name" value="CAF17_C"/>
</dbReference>
<keyword evidence="6" id="KW-1185">Reference proteome</keyword>
<dbReference type="NCBIfam" id="TIGR03317">
    <property type="entry name" value="ygfZ_signature"/>
    <property type="match status" value="1"/>
</dbReference>
<comment type="subcellular location">
    <subcellularLocation>
        <location evidence="1">Mitochondrion</location>
    </subcellularLocation>
</comment>
<gene>
    <name evidence="5" type="primary">Iba57</name>
    <name evidence="5" type="ORF">EVAR_87676_1</name>
</gene>
<dbReference type="SUPFAM" id="SSF103025">
    <property type="entry name" value="Folate-binding domain"/>
    <property type="match status" value="1"/>
</dbReference>
<proteinExistence type="predicted"/>
<feature type="domain" description="CAF17 C-terminal" evidence="4">
    <location>
        <begin position="220"/>
        <end position="294"/>
    </location>
</feature>
<keyword evidence="3" id="KW-0496">Mitochondrion</keyword>
<dbReference type="InterPro" id="IPR017703">
    <property type="entry name" value="YgfZ/GCV_T_CS"/>
</dbReference>
<accession>A0A4C1XNC0</accession>
<dbReference type="GO" id="GO:0016226">
    <property type="term" value="P:iron-sulfur cluster assembly"/>
    <property type="evidence" value="ECO:0007669"/>
    <property type="project" value="TreeGrafter"/>
</dbReference>
<evidence type="ECO:0000259" key="4">
    <source>
        <dbReference type="Pfam" id="PF25455"/>
    </source>
</evidence>
<dbReference type="PANTHER" id="PTHR22602">
    <property type="entry name" value="TRANSFERASE CAF17, MITOCHONDRIAL-RELATED"/>
    <property type="match status" value="1"/>
</dbReference>
<evidence type="ECO:0000313" key="6">
    <source>
        <dbReference type="Proteomes" id="UP000299102"/>
    </source>
</evidence>
<sequence length="304" mass="34513">MPITSASFQAGGGFYELPLEGLITNDMRHFDDGAASIYTMFLNNKGRILYDAIIHKWKEEHSYLVECDKQISDLLCKHLKVYRLKKKIDIEDISRDFNVLALISPTDPASSIEFENVGRVNYCKDPRLSDLGYRVLAQNVLTVDEIGKIFGDNVIVYNDDREYKYLRYKLGVSEGVDDLSVGSSFPLEANCDFLNGVSFQKGCYIGQELTARVHHTGVIRKRFMPLKFDQHVEGRIHKDDEIVANNNTKLNLGKIKGTIREYALGLVKTKGALETGLLAVDRYKAEVIKPIWWPTETPKDKLTL</sequence>
<organism evidence="5 6">
    <name type="scientific">Eumeta variegata</name>
    <name type="common">Bagworm moth</name>
    <name type="synonym">Eumeta japonica</name>
    <dbReference type="NCBI Taxonomy" id="151549"/>
    <lineage>
        <taxon>Eukaryota</taxon>
        <taxon>Metazoa</taxon>
        <taxon>Ecdysozoa</taxon>
        <taxon>Arthropoda</taxon>
        <taxon>Hexapoda</taxon>
        <taxon>Insecta</taxon>
        <taxon>Pterygota</taxon>
        <taxon>Neoptera</taxon>
        <taxon>Endopterygota</taxon>
        <taxon>Lepidoptera</taxon>
        <taxon>Glossata</taxon>
        <taxon>Ditrysia</taxon>
        <taxon>Tineoidea</taxon>
        <taxon>Psychidae</taxon>
        <taxon>Oiketicinae</taxon>
        <taxon>Eumeta</taxon>
    </lineage>
</organism>
<name>A0A4C1XNC0_EUMVA</name>
<keyword evidence="5" id="KW-0808">Transferase</keyword>
<dbReference type="OrthoDB" id="191995at2759"/>
<dbReference type="AlphaFoldDB" id="A0A4C1XNC0"/>
<dbReference type="Gene3D" id="3.30.1360.120">
    <property type="entry name" value="Probable tRNA modification gtpase trme, domain 1"/>
    <property type="match status" value="1"/>
</dbReference>
<keyword evidence="2" id="KW-0809">Transit peptide</keyword>
<evidence type="ECO:0000256" key="3">
    <source>
        <dbReference type="ARBA" id="ARBA00023128"/>
    </source>
</evidence>
<dbReference type="InterPro" id="IPR045179">
    <property type="entry name" value="YgfZ/GcvT"/>
</dbReference>
<evidence type="ECO:0000313" key="5">
    <source>
        <dbReference type="EMBL" id="GBP63699.1"/>
    </source>
</evidence>
<dbReference type="Pfam" id="PF25455">
    <property type="entry name" value="Beta-barrel_CAF17_C"/>
    <property type="match status" value="1"/>
</dbReference>